<protein>
    <submittedName>
        <fullName evidence="2">Glucokinase</fullName>
    </submittedName>
</protein>
<dbReference type="AlphaFoldDB" id="A0A1I2UQU2"/>
<dbReference type="Gene3D" id="3.30.420.40">
    <property type="match status" value="2"/>
</dbReference>
<dbReference type="InterPro" id="IPR000600">
    <property type="entry name" value="ROK"/>
</dbReference>
<dbReference type="SUPFAM" id="SSF53067">
    <property type="entry name" value="Actin-like ATPase domain"/>
    <property type="match status" value="1"/>
</dbReference>
<proteinExistence type="inferred from homology"/>
<dbReference type="GO" id="GO:0016301">
    <property type="term" value="F:kinase activity"/>
    <property type="evidence" value="ECO:0007669"/>
    <property type="project" value="UniProtKB-KW"/>
</dbReference>
<dbReference type="Pfam" id="PF00480">
    <property type="entry name" value="ROK"/>
    <property type="match status" value="1"/>
</dbReference>
<dbReference type="Proteomes" id="UP000198752">
    <property type="component" value="Unassembled WGS sequence"/>
</dbReference>
<comment type="similarity">
    <text evidence="1">Belongs to the ROK (NagC/XylR) family.</text>
</comment>
<accession>A0A1I2UQU2</accession>
<dbReference type="OrthoDB" id="9795247at2"/>
<evidence type="ECO:0000313" key="2">
    <source>
        <dbReference type="EMBL" id="SFG79472.1"/>
    </source>
</evidence>
<dbReference type="PANTHER" id="PTHR18964:SF170">
    <property type="entry name" value="SUGAR KINASE"/>
    <property type="match status" value="1"/>
</dbReference>
<dbReference type="InterPro" id="IPR043129">
    <property type="entry name" value="ATPase_NBD"/>
</dbReference>
<reference evidence="3" key="1">
    <citation type="submission" date="2016-10" db="EMBL/GenBank/DDBJ databases">
        <authorList>
            <person name="Varghese N."/>
            <person name="Submissions S."/>
        </authorList>
    </citation>
    <scope>NUCLEOTIDE SEQUENCE [LARGE SCALE GENOMIC DNA]</scope>
    <source>
        <strain evidence="3">ATCC 700379</strain>
    </source>
</reference>
<name>A0A1I2UQU2_9BACL</name>
<dbReference type="PANTHER" id="PTHR18964">
    <property type="entry name" value="ROK (REPRESSOR, ORF, KINASE) FAMILY"/>
    <property type="match status" value="1"/>
</dbReference>
<evidence type="ECO:0000313" key="3">
    <source>
        <dbReference type="Proteomes" id="UP000198752"/>
    </source>
</evidence>
<dbReference type="STRING" id="269670.SAMN02982927_02797"/>
<dbReference type="EMBL" id="FOOY01000022">
    <property type="protein sequence ID" value="SFG79472.1"/>
    <property type="molecule type" value="Genomic_DNA"/>
</dbReference>
<keyword evidence="3" id="KW-1185">Reference proteome</keyword>
<gene>
    <name evidence="2" type="ORF">SAMN02982927_02797</name>
</gene>
<keyword evidence="2" id="KW-0418">Kinase</keyword>
<sequence length="301" mass="32451">MDGVLAFDFGGTKVAVALSDHNGHVLAENQVGSVKSGGMDFLRTVIACGQDLLASREETHLVGIGIGMCGVVTKDQIELAPNLYGMEKVNLCAIMTAAFHVPVRMENDVKAAALAELHRGELANTDYGLYVNLGTGVSVSMTYGDQVMRGHNGASGEIAYLMQNRKDNKTYQSGHASFEEFASGSGIARRATEHFGTPLTTKEVFDLAKKNEEYRAFVDEALSEIGYQIANLSIFWNPQKIVVGGGMAASFSLLRAVIEERLKQCVPYPPKLVRSHFKQNAGLYGAVELGLIAARAKCSNQ</sequence>
<organism evidence="2 3">
    <name type="scientific">Sporolactobacillus nakayamae</name>
    <dbReference type="NCBI Taxonomy" id="269670"/>
    <lineage>
        <taxon>Bacteria</taxon>
        <taxon>Bacillati</taxon>
        <taxon>Bacillota</taxon>
        <taxon>Bacilli</taxon>
        <taxon>Bacillales</taxon>
        <taxon>Sporolactobacillaceae</taxon>
        <taxon>Sporolactobacillus</taxon>
    </lineage>
</organism>
<evidence type="ECO:0000256" key="1">
    <source>
        <dbReference type="ARBA" id="ARBA00006479"/>
    </source>
</evidence>
<keyword evidence="2" id="KW-0808">Transferase</keyword>
<dbReference type="RefSeq" id="WP_093673990.1">
    <property type="nucleotide sequence ID" value="NZ_FOOY01000022.1"/>
</dbReference>